<dbReference type="GO" id="GO:0006412">
    <property type="term" value="P:translation"/>
    <property type="evidence" value="ECO:0007669"/>
    <property type="project" value="InterPro"/>
</dbReference>
<dbReference type="Pfam" id="PF00467">
    <property type="entry name" value="KOW"/>
    <property type="match status" value="1"/>
</dbReference>
<keyword evidence="4 7" id="KW-0687">Ribonucleoprotein</keyword>
<feature type="domain" description="KOW" evidence="8">
    <location>
        <begin position="10"/>
        <end position="37"/>
    </location>
</feature>
<keyword evidence="3 7" id="KW-0689">Ribosomal protein</keyword>
<dbReference type="GO" id="GO:0003723">
    <property type="term" value="F:RNA binding"/>
    <property type="evidence" value="ECO:0007669"/>
    <property type="project" value="InterPro"/>
</dbReference>
<evidence type="ECO:0000259" key="8">
    <source>
        <dbReference type="SMART" id="SM00739"/>
    </source>
</evidence>
<evidence type="ECO:0000256" key="7">
    <source>
        <dbReference type="RuleBase" id="RU003477"/>
    </source>
</evidence>
<evidence type="ECO:0000256" key="1">
    <source>
        <dbReference type="ARBA" id="ARBA00004072"/>
    </source>
</evidence>
<name>A0A4D6X275_9FLOR</name>
<dbReference type="GO" id="GO:0003735">
    <property type="term" value="F:structural constituent of ribosome"/>
    <property type="evidence" value="ECO:0007669"/>
    <property type="project" value="InterPro"/>
</dbReference>
<dbReference type="InterPro" id="IPR014722">
    <property type="entry name" value="Rib_uL2_dom2"/>
</dbReference>
<dbReference type="CDD" id="cd06089">
    <property type="entry name" value="KOW_RPL26"/>
    <property type="match status" value="1"/>
</dbReference>
<dbReference type="SMART" id="SM00739">
    <property type="entry name" value="KOW"/>
    <property type="match status" value="1"/>
</dbReference>
<dbReference type="InterPro" id="IPR041988">
    <property type="entry name" value="Ribosomal_uL24_KOW"/>
</dbReference>
<dbReference type="HAMAP" id="MF_01326_B">
    <property type="entry name" value="Ribosomal_uL24_B"/>
    <property type="match status" value="1"/>
</dbReference>
<dbReference type="InterPro" id="IPR008991">
    <property type="entry name" value="Translation_prot_SH3-like_sf"/>
</dbReference>
<dbReference type="AlphaFoldDB" id="A0A4D6X275"/>
<dbReference type="InterPro" id="IPR057264">
    <property type="entry name" value="Ribosomal_uL24_C"/>
</dbReference>
<dbReference type="PROSITE" id="PS01108">
    <property type="entry name" value="RIBOSOMAL_L24"/>
    <property type="match status" value="1"/>
</dbReference>
<accession>A0A4D6X275</accession>
<geneLocation type="plastid" evidence="9"/>
<dbReference type="PANTHER" id="PTHR12903">
    <property type="entry name" value="MITOCHONDRIAL RIBOSOMAL PROTEIN L24"/>
    <property type="match status" value="1"/>
</dbReference>
<evidence type="ECO:0000256" key="5">
    <source>
        <dbReference type="ARBA" id="ARBA00035282"/>
    </source>
</evidence>
<protein>
    <recommendedName>
        <fullName evidence="5">Large ribosomal subunit protein uL24c</fullName>
    </recommendedName>
    <alternativeName>
        <fullName evidence="6">50S ribosomal protein L24, chloroplastic</fullName>
    </alternativeName>
</protein>
<gene>
    <name evidence="9" type="primary">rpl24</name>
</gene>
<evidence type="ECO:0000256" key="2">
    <source>
        <dbReference type="ARBA" id="ARBA00010618"/>
    </source>
</evidence>
<dbReference type="EMBL" id="MK814702">
    <property type="protein sequence ID" value="QCI07925.1"/>
    <property type="molecule type" value="Genomic_DNA"/>
</dbReference>
<dbReference type="GO" id="GO:1990904">
    <property type="term" value="C:ribonucleoprotein complex"/>
    <property type="evidence" value="ECO:0007669"/>
    <property type="project" value="UniProtKB-KW"/>
</dbReference>
<sequence>MNKKNKSKTNIKVGDIVKVISGKYKNETGKVNKILFKKNSLIIENINIKTKHIKPKQSEEHGQIQQIEKPIHISNIKLY</sequence>
<evidence type="ECO:0000256" key="6">
    <source>
        <dbReference type="ARBA" id="ARBA00035361"/>
    </source>
</evidence>
<reference evidence="9" key="1">
    <citation type="journal article" date="2019" name="Mol. Phylogenet. Evol.">
        <title>Morphological evolution and classification of the red algal order Ceramiales inferred using plastid phylogenomics.</title>
        <authorList>
            <person name="Diaz-Tapia P."/>
            <person name="Pasella M.M."/>
            <person name="Verbruggen H."/>
            <person name="Maggs C.A."/>
        </authorList>
    </citation>
    <scope>NUCLEOTIDE SEQUENCE</scope>
    <source>
        <strain evidence="9">PD2941_3</strain>
    </source>
</reference>
<comment type="function">
    <text evidence="1">One of two assembly initiator proteins, it binds directly to the 5'-end of the 23S rRNA, where it nucleates assembly of the 50S subunit.</text>
</comment>
<dbReference type="InterPro" id="IPR005824">
    <property type="entry name" value="KOW"/>
</dbReference>
<evidence type="ECO:0000256" key="4">
    <source>
        <dbReference type="ARBA" id="ARBA00023274"/>
    </source>
</evidence>
<comment type="similarity">
    <text evidence="2 7">Belongs to the universal ribosomal protein uL24 family.</text>
</comment>
<dbReference type="SUPFAM" id="SSF50104">
    <property type="entry name" value="Translation proteins SH3-like domain"/>
    <property type="match status" value="1"/>
</dbReference>
<dbReference type="Pfam" id="PF17136">
    <property type="entry name" value="ribosomal_L24"/>
    <property type="match status" value="1"/>
</dbReference>
<proteinExistence type="inferred from homology"/>
<organism evidence="9">
    <name type="scientific">Pleonosporium borreri</name>
    <dbReference type="NCBI Taxonomy" id="2575635"/>
    <lineage>
        <taxon>Eukaryota</taxon>
        <taxon>Rhodophyta</taxon>
        <taxon>Florideophyceae</taxon>
        <taxon>Rhodymeniophycidae</taxon>
        <taxon>Ceramiales</taxon>
        <taxon>Ceramiaceae</taxon>
        <taxon>Pleonosporium</taxon>
    </lineage>
</organism>
<dbReference type="InterPro" id="IPR005825">
    <property type="entry name" value="Ribosomal_uL24_CS"/>
</dbReference>
<reference evidence="9" key="2">
    <citation type="submission" date="2019-04" db="EMBL/GenBank/DDBJ databases">
        <authorList>
            <person name="Pasella M."/>
        </authorList>
    </citation>
    <scope>NUCLEOTIDE SEQUENCE</scope>
    <source>
        <strain evidence="9">PD2941_3</strain>
    </source>
</reference>
<dbReference type="Gene3D" id="2.30.30.30">
    <property type="match status" value="1"/>
</dbReference>
<dbReference type="GO" id="GO:0005840">
    <property type="term" value="C:ribosome"/>
    <property type="evidence" value="ECO:0007669"/>
    <property type="project" value="UniProtKB-KW"/>
</dbReference>
<evidence type="ECO:0000313" key="9">
    <source>
        <dbReference type="EMBL" id="QCI07925.1"/>
    </source>
</evidence>
<dbReference type="NCBIfam" id="TIGR01079">
    <property type="entry name" value="rplX_bact"/>
    <property type="match status" value="1"/>
</dbReference>
<dbReference type="InterPro" id="IPR003256">
    <property type="entry name" value="Ribosomal_uL24"/>
</dbReference>
<evidence type="ECO:0000256" key="3">
    <source>
        <dbReference type="ARBA" id="ARBA00022980"/>
    </source>
</evidence>
<keyword evidence="9" id="KW-0934">Plastid</keyword>